<dbReference type="GO" id="GO:0044325">
    <property type="term" value="F:transmembrane transporter binding"/>
    <property type="evidence" value="ECO:0007669"/>
    <property type="project" value="TreeGrafter"/>
</dbReference>
<feature type="compositionally biased region" description="Low complexity" evidence="3">
    <location>
        <begin position="208"/>
        <end position="221"/>
    </location>
</feature>
<feature type="compositionally biased region" description="Polar residues" evidence="3">
    <location>
        <begin position="188"/>
        <end position="200"/>
    </location>
</feature>
<feature type="region of interest" description="Disordered" evidence="3">
    <location>
        <begin position="686"/>
        <end position="734"/>
    </location>
</feature>
<evidence type="ECO:0000259" key="4">
    <source>
        <dbReference type="Pfam" id="PF10254"/>
    </source>
</evidence>
<keyword evidence="7" id="KW-1185">Reference proteome</keyword>
<comment type="caution">
    <text evidence="6">The sequence shown here is derived from an EMBL/GenBank/DDBJ whole genome shotgun (WGS) entry which is preliminary data.</text>
</comment>
<evidence type="ECO:0000259" key="5">
    <source>
        <dbReference type="Pfam" id="PF25332"/>
    </source>
</evidence>
<proteinExistence type="inferred from homology"/>
<feature type="non-terminal residue" evidence="6">
    <location>
        <position position="1"/>
    </location>
</feature>
<feature type="compositionally biased region" description="Low complexity" evidence="3">
    <location>
        <begin position="724"/>
        <end position="734"/>
    </location>
</feature>
<dbReference type="Proteomes" id="UP000521322">
    <property type="component" value="Unassembled WGS sequence"/>
</dbReference>
<dbReference type="PANTHER" id="PTHR13280">
    <property type="entry name" value="PHOSPHOFURIN ACIDIC CLUSTER SORTING PROTEIN"/>
    <property type="match status" value="1"/>
</dbReference>
<evidence type="ECO:0000313" key="7">
    <source>
        <dbReference type="Proteomes" id="UP000521322"/>
    </source>
</evidence>
<reference evidence="6 7" key="1">
    <citation type="submission" date="2019-09" db="EMBL/GenBank/DDBJ databases">
        <title>Bird 10,000 Genomes (B10K) Project - Family phase.</title>
        <authorList>
            <person name="Zhang G."/>
        </authorList>
    </citation>
    <scope>NUCLEOTIDE SEQUENCE [LARGE SCALE GENOMIC DNA]</scope>
    <source>
        <strain evidence="6">B10K-DU-029-49</strain>
        <tissue evidence="6">Liver</tissue>
    </source>
</reference>
<dbReference type="InterPro" id="IPR057541">
    <property type="entry name" value="PACS1/2_N"/>
</dbReference>
<feature type="non-terminal residue" evidence="6">
    <location>
        <position position="886"/>
    </location>
</feature>
<feature type="domain" description="Phosphofurin acidic cluster sorting protein 1/2 N-terminal C2" evidence="5">
    <location>
        <begin position="23"/>
        <end position="156"/>
    </location>
</feature>
<evidence type="ECO:0000313" key="6">
    <source>
        <dbReference type="EMBL" id="NWV77347.1"/>
    </source>
</evidence>
<feature type="compositionally biased region" description="Low complexity" evidence="3">
    <location>
        <begin position="686"/>
        <end position="713"/>
    </location>
</feature>
<protein>
    <submittedName>
        <fullName evidence="6">PACS2 protein</fullName>
    </submittedName>
</protein>
<feature type="domain" description="Phosphofurin acidic cluster sorting protein 1/2 C-terminal" evidence="4">
    <location>
        <begin position="470"/>
        <end position="882"/>
    </location>
</feature>
<dbReference type="InterPro" id="IPR019381">
    <property type="entry name" value="PACS1/2_C"/>
</dbReference>
<evidence type="ECO:0000256" key="2">
    <source>
        <dbReference type="ARBA" id="ARBA00022553"/>
    </source>
</evidence>
<accession>A0A7K6HPG5</accession>
<dbReference type="Pfam" id="PF10254">
    <property type="entry name" value="Pacs-1"/>
    <property type="match status" value="1"/>
</dbReference>
<dbReference type="EMBL" id="VZRN01002231">
    <property type="protein sequence ID" value="NWV77347.1"/>
    <property type="molecule type" value="Genomic_DNA"/>
</dbReference>
<name>A0A7K6HPG5_9PASS</name>
<sequence length="886" mass="98431">MAAAAERGRLSFPSGTGALGRPVPMNLFATWEIDGSSPSCVPRLCSLTLKKLVVLKELDKELISGVIAVKMQGSKRILRSHEIVLPPSGHVETELALTFSLQYPHFLKREGNKLQIMLQRRKRYKNRTILGYKTLAVGCINMAEVMQHPTEDGQVLSLFSNIKEAPVKVAEIWIFSLSSQPIDHEDSTMQASQKIKSTDNYSEEEYESFSSEQEASDDAVQGQDLDDDEYELGKPKKQRRSIVRTTSITRQQNFKQKVVALLKRFKVSDEVLDSEQDPAEHVPEAEEDLDLLYDTLDIENPSDSGPEMEDDDSVLSTPKPKLKPYFEGLSHSSSQTEIGSIHSIRSQREPPSPVEVPEKTKSLGTKHAGDSVSDTVPYESNQQPEVQEAELPTPDVFVEKLPPSGKITKTESLIIPSTSRSEGKQTGRRGRSTSLKERQPVRPQNERANSLDNERSPDTRHHLQIPRKTVYDQLNHILVSDDQLPENIILVNTSDWQGQYLSDVLQKHTLPVVCTCSSADIQAAFSTIVSRIQRYCNCNSQPPNPIKIAVAGAQNYLSAVLRLFVEQLSHKTPDWLGYMRFLIIPLGSHPVAKYLGSVDYRYNNFFQDLAWRDLFNKLEAQTTVSEAPDVVSRITQYIAGANCAHQLPIAEAMLTYKQKSPDEESSQKFIPFVGVVKVGIVEQSSATSGDSDDAAPSSSVVLSSTPPSVSPAVKEASPTPPSSPSVTGSFSSPSQGLGAELMGLQVDYWIAAPPVDRKRDPEKKDPSTTKNTLKCTFRSLQVSRLPASGEIATAPTMSMTVVTKEKNKKVMFLPKKTKDKEVESKSQCIEGISRLICTAKHQQNMLRVLIDGVEWNDVKFFQLAAQWSSHVKHFPICIFGHSKSNF</sequence>
<comment type="similarity">
    <text evidence="1">Belongs to the PACS family.</text>
</comment>
<feature type="compositionally biased region" description="Basic and acidic residues" evidence="3">
    <location>
        <begin position="452"/>
        <end position="461"/>
    </location>
</feature>
<gene>
    <name evidence="6" type="primary">Pacs2</name>
    <name evidence="6" type="ORF">DASBRO_R12594</name>
</gene>
<evidence type="ECO:0000256" key="1">
    <source>
        <dbReference type="ARBA" id="ARBA00008590"/>
    </source>
</evidence>
<feature type="region of interest" description="Disordered" evidence="3">
    <location>
        <begin position="296"/>
        <end position="462"/>
    </location>
</feature>
<feature type="region of interest" description="Disordered" evidence="3">
    <location>
        <begin position="185"/>
        <end position="221"/>
    </location>
</feature>
<dbReference type="Pfam" id="PF25332">
    <property type="entry name" value="C2_PACS_N"/>
    <property type="match status" value="1"/>
</dbReference>
<evidence type="ECO:0000256" key="3">
    <source>
        <dbReference type="SAM" id="MobiDB-lite"/>
    </source>
</evidence>
<feature type="compositionally biased region" description="Polar residues" evidence="3">
    <location>
        <begin position="372"/>
        <end position="385"/>
    </location>
</feature>
<organism evidence="6 7">
    <name type="scientific">Dasyornis broadbenti</name>
    <name type="common">rufous bristle-bird</name>
    <dbReference type="NCBI Taxonomy" id="243059"/>
    <lineage>
        <taxon>Eukaryota</taxon>
        <taxon>Metazoa</taxon>
        <taxon>Chordata</taxon>
        <taxon>Craniata</taxon>
        <taxon>Vertebrata</taxon>
        <taxon>Euteleostomi</taxon>
        <taxon>Archelosauria</taxon>
        <taxon>Archosauria</taxon>
        <taxon>Dinosauria</taxon>
        <taxon>Saurischia</taxon>
        <taxon>Theropoda</taxon>
        <taxon>Coelurosauria</taxon>
        <taxon>Aves</taxon>
        <taxon>Neognathae</taxon>
        <taxon>Neoaves</taxon>
        <taxon>Telluraves</taxon>
        <taxon>Australaves</taxon>
        <taxon>Passeriformes</taxon>
        <taxon>Meliphagoidea</taxon>
        <taxon>Dasyornithidae</taxon>
        <taxon>Dasyornis</taxon>
    </lineage>
</organism>
<keyword evidence="2" id="KW-0597">Phosphoprotein</keyword>
<dbReference type="AlphaFoldDB" id="A0A7K6HPG5"/>
<dbReference type="PANTHER" id="PTHR13280:SF15">
    <property type="entry name" value="PHOSPHOFURIN ACIDIC CLUSTER SORTING PROTEIN 2"/>
    <property type="match status" value="1"/>
</dbReference>
<dbReference type="GO" id="GO:0072659">
    <property type="term" value="P:protein localization to plasma membrane"/>
    <property type="evidence" value="ECO:0007669"/>
    <property type="project" value="TreeGrafter"/>
</dbReference>